<dbReference type="Gene3D" id="1.20.120.80">
    <property type="entry name" value="Cytochrome c oxidase, subunit III, four-helix bundle"/>
    <property type="match status" value="1"/>
</dbReference>
<dbReference type="InterPro" id="IPR013833">
    <property type="entry name" value="Cyt_c_oxidase_su3_a-hlx"/>
</dbReference>
<keyword evidence="3 6" id="KW-1133">Transmembrane helix</keyword>
<sequence length="210" mass="24038">MKSENQNKIDIGKFSSFERMEKVPPLKMILYCSMVGMSVLFLILVFMFLKNLPATSGEAMLTMPKLFSVSTVLILISGFFIHRIPEFYKQDELRNMNVHLIWALGLGAAFAFSQVVAWNELISTKVELAENSSGMVLFLLSALHLLHVAGGIAFSSFLYLKSKRAASDPVRTLIYIRDPFRNMQIEMLRSYWHFLGALWLSLYFIFLFSI</sequence>
<feature type="domain" description="Heme-copper oxidase subunit III family profile" evidence="7">
    <location>
        <begin position="26"/>
        <end position="210"/>
    </location>
</feature>
<dbReference type="SUPFAM" id="SSF81452">
    <property type="entry name" value="Cytochrome c oxidase subunit III-like"/>
    <property type="match status" value="1"/>
</dbReference>
<feature type="transmembrane region" description="Helical" evidence="6">
    <location>
        <begin position="28"/>
        <end position="49"/>
    </location>
</feature>
<feature type="transmembrane region" description="Helical" evidence="6">
    <location>
        <begin position="61"/>
        <end position="80"/>
    </location>
</feature>
<evidence type="ECO:0000256" key="2">
    <source>
        <dbReference type="ARBA" id="ARBA00022692"/>
    </source>
</evidence>
<evidence type="ECO:0000256" key="4">
    <source>
        <dbReference type="ARBA" id="ARBA00023136"/>
    </source>
</evidence>
<evidence type="ECO:0000313" key="8">
    <source>
        <dbReference type="EMBL" id="MFC6999544.1"/>
    </source>
</evidence>
<feature type="transmembrane region" description="Helical" evidence="6">
    <location>
        <begin position="191"/>
        <end position="209"/>
    </location>
</feature>
<keyword evidence="2 5" id="KW-0812">Transmembrane</keyword>
<comment type="similarity">
    <text evidence="5">Belongs to the cytochrome c oxidase subunit 3 family.</text>
</comment>
<dbReference type="InterPro" id="IPR000298">
    <property type="entry name" value="Cyt_c_oxidase-like_su3"/>
</dbReference>
<evidence type="ECO:0000259" key="7">
    <source>
        <dbReference type="PROSITE" id="PS50253"/>
    </source>
</evidence>
<reference evidence="9" key="1">
    <citation type="journal article" date="2019" name="Int. J. Syst. Evol. Microbiol.">
        <title>The Global Catalogue of Microorganisms (GCM) 10K type strain sequencing project: providing services to taxonomists for standard genome sequencing and annotation.</title>
        <authorList>
            <consortium name="The Broad Institute Genomics Platform"/>
            <consortium name="The Broad Institute Genome Sequencing Center for Infectious Disease"/>
            <person name="Wu L."/>
            <person name="Ma J."/>
        </authorList>
    </citation>
    <scope>NUCLEOTIDE SEQUENCE [LARGE SCALE GENOMIC DNA]</scope>
    <source>
        <strain evidence="9">CGMCC 4.7393</strain>
    </source>
</reference>
<feature type="transmembrane region" description="Helical" evidence="6">
    <location>
        <begin position="138"/>
        <end position="160"/>
    </location>
</feature>
<dbReference type="EMBL" id="JBHSYQ010000016">
    <property type="protein sequence ID" value="MFC6999544.1"/>
    <property type="molecule type" value="Genomic_DNA"/>
</dbReference>
<organism evidence="8 9">
    <name type="scientific">Rufibacter roseus</name>
    <dbReference type="NCBI Taxonomy" id="1567108"/>
    <lineage>
        <taxon>Bacteria</taxon>
        <taxon>Pseudomonadati</taxon>
        <taxon>Bacteroidota</taxon>
        <taxon>Cytophagia</taxon>
        <taxon>Cytophagales</taxon>
        <taxon>Hymenobacteraceae</taxon>
        <taxon>Rufibacter</taxon>
    </lineage>
</organism>
<dbReference type="InterPro" id="IPR035973">
    <property type="entry name" value="Cyt_c_oxidase_su3-like_sf"/>
</dbReference>
<protein>
    <submittedName>
        <fullName evidence="8">Cytochrome c oxidase subunit III</fullName>
    </submittedName>
</protein>
<evidence type="ECO:0000256" key="1">
    <source>
        <dbReference type="ARBA" id="ARBA00004141"/>
    </source>
</evidence>
<name>A0ABW2DP61_9BACT</name>
<keyword evidence="9" id="KW-1185">Reference proteome</keyword>
<accession>A0ABW2DP61</accession>
<evidence type="ECO:0000256" key="5">
    <source>
        <dbReference type="RuleBase" id="RU003376"/>
    </source>
</evidence>
<feature type="transmembrane region" description="Helical" evidence="6">
    <location>
        <begin position="100"/>
        <end position="118"/>
    </location>
</feature>
<evidence type="ECO:0000256" key="3">
    <source>
        <dbReference type="ARBA" id="ARBA00022989"/>
    </source>
</evidence>
<keyword evidence="4 6" id="KW-0472">Membrane</keyword>
<dbReference type="Proteomes" id="UP001596405">
    <property type="component" value="Unassembled WGS sequence"/>
</dbReference>
<comment type="caution">
    <text evidence="8">The sequence shown here is derived from an EMBL/GenBank/DDBJ whole genome shotgun (WGS) entry which is preliminary data.</text>
</comment>
<evidence type="ECO:0000313" key="9">
    <source>
        <dbReference type="Proteomes" id="UP001596405"/>
    </source>
</evidence>
<gene>
    <name evidence="8" type="ORF">ACFQHR_18050</name>
</gene>
<dbReference type="PROSITE" id="PS50253">
    <property type="entry name" value="COX3"/>
    <property type="match status" value="1"/>
</dbReference>
<proteinExistence type="inferred from homology"/>
<evidence type="ECO:0000256" key="6">
    <source>
        <dbReference type="SAM" id="Phobius"/>
    </source>
</evidence>
<comment type="subcellular location">
    <subcellularLocation>
        <location evidence="5">Cell membrane</location>
        <topology evidence="5">Multi-pass membrane protein</topology>
    </subcellularLocation>
    <subcellularLocation>
        <location evidence="1">Membrane</location>
        <topology evidence="1">Multi-pass membrane protein</topology>
    </subcellularLocation>
</comment>
<dbReference type="RefSeq" id="WP_066621244.1">
    <property type="nucleotide sequence ID" value="NZ_JBHSYQ010000016.1"/>
</dbReference>